<dbReference type="NCBIfam" id="TIGR02605">
    <property type="entry name" value="CxxC_CxxC_SSSS"/>
    <property type="match status" value="1"/>
</dbReference>
<feature type="region of interest" description="Disordered" evidence="1">
    <location>
        <begin position="48"/>
        <end position="72"/>
    </location>
</feature>
<dbReference type="Gene3D" id="2.20.28.30">
    <property type="entry name" value="RNA polymerase ii, chain L"/>
    <property type="match status" value="1"/>
</dbReference>
<comment type="caution">
    <text evidence="3">The sequence shown here is derived from an EMBL/GenBank/DDBJ whole genome shotgun (WGS) entry which is preliminary data.</text>
</comment>
<organism evidence="3 4">
    <name type="scientific">candidate division CSSED10-310 bacterium</name>
    <dbReference type="NCBI Taxonomy" id="2855610"/>
    <lineage>
        <taxon>Bacteria</taxon>
        <taxon>Bacteria division CSSED10-310</taxon>
    </lineage>
</organism>
<keyword evidence="4" id="KW-1185">Reference proteome</keyword>
<dbReference type="EMBL" id="JBHPBY010000580">
    <property type="protein sequence ID" value="MFC1853714.1"/>
    <property type="molecule type" value="Genomic_DNA"/>
</dbReference>
<gene>
    <name evidence="3" type="ORF">ACFL27_26320</name>
</gene>
<feature type="compositionally biased region" description="Low complexity" evidence="1">
    <location>
        <begin position="57"/>
        <end position="72"/>
    </location>
</feature>
<evidence type="ECO:0000256" key="1">
    <source>
        <dbReference type="SAM" id="MobiDB-lite"/>
    </source>
</evidence>
<name>A0ABV6Z5J8_UNCC1</name>
<sequence length="72" mass="7652">MPIYEYKCSDCDTKFEKLVFNQNTAIECPDCGGKENKKLFSAFGFKSSGKPTGGSQGSSCASCSSTSCSSCH</sequence>
<dbReference type="InterPro" id="IPR029040">
    <property type="entry name" value="RPABC4/Spt4"/>
</dbReference>
<dbReference type="Pfam" id="PF09723">
    <property type="entry name" value="Zn_ribbon_8"/>
    <property type="match status" value="1"/>
</dbReference>
<feature type="domain" description="Putative regulatory protein FmdB zinc ribbon" evidence="2">
    <location>
        <begin position="1"/>
        <end position="41"/>
    </location>
</feature>
<proteinExistence type="predicted"/>
<dbReference type="SUPFAM" id="SSF63393">
    <property type="entry name" value="RNA polymerase subunits"/>
    <property type="match status" value="1"/>
</dbReference>
<accession>A0ABV6Z5J8</accession>
<protein>
    <submittedName>
        <fullName evidence="3">Zinc ribbon domain-containing protein</fullName>
    </submittedName>
</protein>
<evidence type="ECO:0000313" key="4">
    <source>
        <dbReference type="Proteomes" id="UP001594351"/>
    </source>
</evidence>
<dbReference type="Proteomes" id="UP001594351">
    <property type="component" value="Unassembled WGS sequence"/>
</dbReference>
<reference evidence="3 4" key="1">
    <citation type="submission" date="2024-09" db="EMBL/GenBank/DDBJ databases">
        <title>Laminarin stimulates single cell rates of sulfate reduction while oxygen inhibits transcriptomic activity in coastal marine sediment.</title>
        <authorList>
            <person name="Lindsay M."/>
            <person name="Orcutt B."/>
            <person name="Emerson D."/>
            <person name="Stepanauskas R."/>
            <person name="D'Angelo T."/>
        </authorList>
    </citation>
    <scope>NUCLEOTIDE SEQUENCE [LARGE SCALE GENOMIC DNA]</scope>
    <source>
        <strain evidence="3">SAG AM-311-K15</strain>
    </source>
</reference>
<dbReference type="InterPro" id="IPR013429">
    <property type="entry name" value="Regulatory_FmdB_Zinc_ribbon"/>
</dbReference>
<evidence type="ECO:0000313" key="3">
    <source>
        <dbReference type="EMBL" id="MFC1853714.1"/>
    </source>
</evidence>
<dbReference type="SMART" id="SM00834">
    <property type="entry name" value="CxxC_CXXC_SSSS"/>
    <property type="match status" value="1"/>
</dbReference>
<evidence type="ECO:0000259" key="2">
    <source>
        <dbReference type="SMART" id="SM00834"/>
    </source>
</evidence>